<dbReference type="VEuPathDB" id="TriTrypDB:TcIL3000_1_1130"/>
<dbReference type="InterPro" id="IPR001005">
    <property type="entry name" value="SANT/Myb"/>
</dbReference>
<protein>
    <submittedName>
        <fullName evidence="3">Putative chaperone protein DNAj</fullName>
    </submittedName>
</protein>
<dbReference type="Pfam" id="PF23082">
    <property type="entry name" value="Myb_DNA-binding_2"/>
    <property type="match status" value="1"/>
</dbReference>
<accession>G0UIZ5</accession>
<dbReference type="InterPro" id="IPR044634">
    <property type="entry name" value="Zuotin/DnaJC2"/>
</dbReference>
<dbReference type="SMART" id="SM00717">
    <property type="entry name" value="SANT"/>
    <property type="match status" value="2"/>
</dbReference>
<dbReference type="PANTHER" id="PTHR43999:SF1">
    <property type="entry name" value="DNAJ HOMOLOG SUBFAMILY C MEMBER 2"/>
    <property type="match status" value="1"/>
</dbReference>
<feature type="domain" description="J" evidence="2">
    <location>
        <begin position="119"/>
        <end position="184"/>
    </location>
</feature>
<dbReference type="GO" id="GO:0005829">
    <property type="term" value="C:cytosol"/>
    <property type="evidence" value="ECO:0007669"/>
    <property type="project" value="TreeGrafter"/>
</dbReference>
<feature type="region of interest" description="Disordered" evidence="1">
    <location>
        <begin position="551"/>
        <end position="589"/>
    </location>
</feature>
<reference evidence="3" key="1">
    <citation type="journal article" date="2012" name="Proc. Natl. Acad. Sci. U.S.A.">
        <title>Antigenic diversity is generated by distinct evolutionary mechanisms in African trypanosome species.</title>
        <authorList>
            <person name="Jackson A.P."/>
            <person name="Berry A."/>
            <person name="Aslett M."/>
            <person name="Allison H.C."/>
            <person name="Burton P."/>
            <person name="Vavrova-Anderson J."/>
            <person name="Brown R."/>
            <person name="Browne H."/>
            <person name="Corton N."/>
            <person name="Hauser H."/>
            <person name="Gamble J."/>
            <person name="Gilderthorp R."/>
            <person name="Marcello L."/>
            <person name="McQuillan J."/>
            <person name="Otto T.D."/>
            <person name="Quail M.A."/>
            <person name="Sanders M.J."/>
            <person name="van Tonder A."/>
            <person name="Ginger M.L."/>
            <person name="Field M.C."/>
            <person name="Barry J.D."/>
            <person name="Hertz-Fowler C."/>
            <person name="Berriman M."/>
        </authorList>
    </citation>
    <scope>NUCLEOTIDE SEQUENCE</scope>
    <source>
        <strain evidence="3">IL3000</strain>
    </source>
</reference>
<sequence>MMMILPAFEFPQLGDGDEPLTLRPHFQSLRRPLATATQVRSIGLSIVHHATLTARLLVEDEQKPSRRHEDPGARGVSDGDEDSDSGGAEYGAAGGQHQAPCGSRRKKFVKLTDEDLSVDWYGVLGLEQSCSATDEVIRTAYRRRCLETHPDKQKDRSDAAFKQVQRAFEILGDPEMRLTYDSSRPFDDTIPGETLAEGSDFYAVFGPVFERNKKWSVEHNLPSIGTDATSIEEVNRFYDRWKRFQSWRDFSHMAELDEIDDGMCREEKRYYMRENERQLQHLRRMEQQRLRTLVERARKNDPRLRRKREAEEAQRLRDQQEREERRRQVREEGERRRAEEQERERKAQEEEQRKAMDVKNTIRQARENLLAFLEENGLLDETETNKLLRSAVRRPNIKWIFGKVTSAEEAMALVADVTSRSTEHRPAVAHPSGGEAAHNGNGNENFEVDAVLRFNEIIEEKERQVGVTRYGEAVKSQTVVDSTKSVLKVTAKHTKEWDEEDLIRLQKATAKYPPGTVERWSKITEQLRGKFTEEEALAKVNEITAGLHRSATASGASGQVSTASQKHSTGAEGAATAGSGSQTSSVEDWSVNQQKMLERGLRELKDYKEKDKFQKIAAMVEGKNARECFERFKYLCAMNKRK</sequence>
<dbReference type="EMBL" id="HE575314">
    <property type="protein sequence ID" value="CCC89345.1"/>
    <property type="molecule type" value="Genomic_DNA"/>
</dbReference>
<proteinExistence type="predicted"/>
<evidence type="ECO:0000256" key="1">
    <source>
        <dbReference type="SAM" id="MobiDB-lite"/>
    </source>
</evidence>
<dbReference type="AlphaFoldDB" id="G0UIZ5"/>
<dbReference type="InterPro" id="IPR036869">
    <property type="entry name" value="J_dom_sf"/>
</dbReference>
<feature type="region of interest" description="Disordered" evidence="1">
    <location>
        <begin position="294"/>
        <end position="356"/>
    </location>
</feature>
<evidence type="ECO:0000259" key="2">
    <source>
        <dbReference type="PROSITE" id="PS50076"/>
    </source>
</evidence>
<feature type="region of interest" description="Disordered" evidence="1">
    <location>
        <begin position="422"/>
        <end position="443"/>
    </location>
</feature>
<feature type="compositionally biased region" description="Low complexity" evidence="1">
    <location>
        <begin position="568"/>
        <end position="585"/>
    </location>
</feature>
<dbReference type="GO" id="GO:0006450">
    <property type="term" value="P:regulation of translational fidelity"/>
    <property type="evidence" value="ECO:0007669"/>
    <property type="project" value="InterPro"/>
</dbReference>
<dbReference type="GO" id="GO:0043022">
    <property type="term" value="F:ribosome binding"/>
    <property type="evidence" value="ECO:0007669"/>
    <property type="project" value="InterPro"/>
</dbReference>
<dbReference type="InterPro" id="IPR001623">
    <property type="entry name" value="DnaJ_domain"/>
</dbReference>
<organism evidence="3">
    <name type="scientific">Trypanosoma congolense (strain IL3000)</name>
    <dbReference type="NCBI Taxonomy" id="1068625"/>
    <lineage>
        <taxon>Eukaryota</taxon>
        <taxon>Discoba</taxon>
        <taxon>Euglenozoa</taxon>
        <taxon>Kinetoplastea</taxon>
        <taxon>Metakinetoplastina</taxon>
        <taxon>Trypanosomatida</taxon>
        <taxon>Trypanosomatidae</taxon>
        <taxon>Trypanosoma</taxon>
        <taxon>Nannomonas</taxon>
    </lineage>
</organism>
<dbReference type="Pfam" id="PF00226">
    <property type="entry name" value="DnaJ"/>
    <property type="match status" value="1"/>
</dbReference>
<dbReference type="InterPro" id="IPR018253">
    <property type="entry name" value="DnaJ_domain_CS"/>
</dbReference>
<feature type="compositionally biased region" description="Basic and acidic residues" evidence="1">
    <location>
        <begin position="58"/>
        <end position="72"/>
    </location>
</feature>
<dbReference type="FunFam" id="1.10.10.60:FF:000596">
    <property type="entry name" value="Putative DNAj-like protein"/>
    <property type="match status" value="1"/>
</dbReference>
<dbReference type="GO" id="GO:0030544">
    <property type="term" value="F:Hsp70 protein binding"/>
    <property type="evidence" value="ECO:0007669"/>
    <property type="project" value="InterPro"/>
</dbReference>
<dbReference type="CDD" id="cd06257">
    <property type="entry name" value="DnaJ"/>
    <property type="match status" value="1"/>
</dbReference>
<dbReference type="SUPFAM" id="SSF46565">
    <property type="entry name" value="Chaperone J-domain"/>
    <property type="match status" value="1"/>
</dbReference>
<name>G0UIZ5_TRYCI</name>
<feature type="compositionally biased region" description="Low complexity" evidence="1">
    <location>
        <begin position="433"/>
        <end position="443"/>
    </location>
</feature>
<dbReference type="Pfam" id="PF21884">
    <property type="entry name" value="ZUO1-like_ZHD"/>
    <property type="match status" value="1"/>
</dbReference>
<dbReference type="PANTHER" id="PTHR43999">
    <property type="entry name" value="DNAJ HOMOLOG SUBFAMILY C MEMBER 2"/>
    <property type="match status" value="1"/>
</dbReference>
<feature type="region of interest" description="Disordered" evidence="1">
    <location>
        <begin position="58"/>
        <end position="102"/>
    </location>
</feature>
<dbReference type="PROSITE" id="PS00636">
    <property type="entry name" value="DNAJ_1"/>
    <property type="match status" value="1"/>
</dbReference>
<gene>
    <name evidence="3" type="ORF">TCIL3000_1_1130</name>
</gene>
<evidence type="ECO:0000313" key="3">
    <source>
        <dbReference type="EMBL" id="CCC89345.1"/>
    </source>
</evidence>
<dbReference type="Gene3D" id="1.10.10.60">
    <property type="entry name" value="Homeodomain-like"/>
    <property type="match status" value="2"/>
</dbReference>
<dbReference type="PROSITE" id="PS50076">
    <property type="entry name" value="DNAJ_2"/>
    <property type="match status" value="1"/>
</dbReference>
<dbReference type="GO" id="GO:0051083">
    <property type="term" value="P:'de novo' cotranslational protein folding"/>
    <property type="evidence" value="ECO:0007669"/>
    <property type="project" value="InterPro"/>
</dbReference>
<dbReference type="InterPro" id="IPR054076">
    <property type="entry name" value="ZUO1-like_ZHD"/>
</dbReference>
<dbReference type="SMART" id="SM00271">
    <property type="entry name" value="DnaJ"/>
    <property type="match status" value="1"/>
</dbReference>
<feature type="compositionally biased region" description="Polar residues" evidence="1">
    <location>
        <begin position="551"/>
        <end position="567"/>
    </location>
</feature>
<dbReference type="Gene3D" id="1.10.287.110">
    <property type="entry name" value="DnaJ domain"/>
    <property type="match status" value="1"/>
</dbReference>